<name>A0A2U7UGA2_9VIRU</name>
<proteinExistence type="predicted"/>
<dbReference type="RefSeq" id="YP_009481545.1">
    <property type="nucleotide sequence ID" value="NC_037665.1"/>
</dbReference>
<dbReference type="Proteomes" id="UP000249758">
    <property type="component" value="Segment"/>
</dbReference>
<accession>A0A2U7UGA2</accession>
<dbReference type="GeneID" id="36842004"/>
<dbReference type="KEGG" id="vg:36842004"/>
<dbReference type="EMBL" id="MG011691">
    <property type="protein sequence ID" value="AVK77549.1"/>
    <property type="molecule type" value="Genomic_DNA"/>
</dbReference>
<reference evidence="1" key="1">
    <citation type="journal article" date="2018" name="Nat. Commun.">
        <title>Diversity and evolution of the emerging Pandoraviridae family.</title>
        <authorList>
            <person name="Legendre M."/>
            <person name="Fabre E."/>
            <person name="Poirot O."/>
            <person name="Jeudy S."/>
            <person name="Lartigue A."/>
            <person name="Alempic J.M."/>
            <person name="Beucher L."/>
            <person name="Philippe N."/>
            <person name="Bertaux L."/>
            <person name="Christo-Foroux E."/>
            <person name="Labadie K."/>
            <person name="Coute Y."/>
            <person name="Abergel C."/>
            <person name="Claverie J.M."/>
        </authorList>
    </citation>
    <scope>NUCLEOTIDE SEQUENCE [LARGE SCALE GENOMIC DNA]</scope>
    <source>
        <strain evidence="1">Macleodensis</strain>
    </source>
</reference>
<sequence>MNWVPRPGDALRDGSDNDWLIWHSTNTKLCLMGFVDGSAGGFRALPTNIRMFYPGHVSTNYDKLRGPFGRRERIFVKGEVKRLIESPTDAYGL</sequence>
<protein>
    <submittedName>
        <fullName evidence="1">Uncharacterized protein</fullName>
    </submittedName>
</protein>
<organism evidence="1">
    <name type="scientific">Pandoravirus macleodensis</name>
    <dbReference type="NCBI Taxonomy" id="2107707"/>
    <lineage>
        <taxon>Viruses</taxon>
        <taxon>Pandoravirus</taxon>
    </lineage>
</organism>
<evidence type="ECO:0000313" key="1">
    <source>
        <dbReference type="EMBL" id="AVK77549.1"/>
    </source>
</evidence>
<gene>
    <name evidence="1" type="ORF">pmac_cds_861</name>
</gene>